<sequence length="68" mass="7254">LGLVGDLTALYDLKALALLRQAPAPVVLIVVHYNGGQILSLLPSPVAQRESFFCMPLIVEFGLAAAMF</sequence>
<proteinExistence type="predicted"/>
<comment type="caution">
    <text evidence="1">The sequence shown here is derived from an EMBL/GenBank/DDBJ whole genome shotgun (WGS) entry which is preliminary data.</text>
</comment>
<protein>
    <submittedName>
        <fullName evidence="1">2-succinyl-5-enolpyruvyl-6-hydroxy-3-cyclohexene-1-carboxylate synthase</fullName>
        <ecNumber evidence="1">2.2.1.9</ecNumber>
    </submittedName>
</protein>
<dbReference type="GO" id="GO:0070204">
    <property type="term" value="F:2-succinyl-5-enolpyruvyl-6-hydroxy-3-cyclohexene-1-carboxylic-acid synthase activity"/>
    <property type="evidence" value="ECO:0007669"/>
    <property type="project" value="UniProtKB-EC"/>
</dbReference>
<accession>A0AAE3BGB3</accession>
<dbReference type="AlphaFoldDB" id="A0AAE3BGB3"/>
<dbReference type="EC" id="2.2.1.9" evidence="1"/>
<dbReference type="InterPro" id="IPR029061">
    <property type="entry name" value="THDP-binding"/>
</dbReference>
<evidence type="ECO:0000313" key="1">
    <source>
        <dbReference type="EMBL" id="MBN3053887.1"/>
    </source>
</evidence>
<feature type="non-terminal residue" evidence="1">
    <location>
        <position position="68"/>
    </location>
</feature>
<reference evidence="1" key="1">
    <citation type="submission" date="2020-07" db="EMBL/GenBank/DDBJ databases">
        <title>A pangenomic view of the genus Pectobacterium provides insights into genome organization, phylogeny, and virulence.</title>
        <authorList>
            <person name="Jonkheer E."/>
            <person name="Brankovics B."/>
            <person name="Houwers I."/>
            <person name="Van Der Wolf J."/>
            <person name="Bonants P."/>
            <person name="Vreeburg R."/>
            <person name="Bollema R."/>
            <person name="De Haan J."/>
            <person name="Berke L."/>
            <person name="De Ridder D."/>
            <person name="Smit S."/>
            <person name="Van Der Lee T.A.J."/>
        </authorList>
    </citation>
    <scope>NUCLEOTIDE SEQUENCE</scope>
    <source>
        <strain evidence="1">NAK:433</strain>
    </source>
</reference>
<keyword evidence="1" id="KW-0808">Transferase</keyword>
<dbReference type="Proteomes" id="UP000768524">
    <property type="component" value="Unassembled WGS sequence"/>
</dbReference>
<organism evidence="1 2">
    <name type="scientific">Pectobacterium brasiliense</name>
    <dbReference type="NCBI Taxonomy" id="180957"/>
    <lineage>
        <taxon>Bacteria</taxon>
        <taxon>Pseudomonadati</taxon>
        <taxon>Pseudomonadota</taxon>
        <taxon>Gammaproteobacteria</taxon>
        <taxon>Enterobacterales</taxon>
        <taxon>Pectobacteriaceae</taxon>
        <taxon>Pectobacterium</taxon>
    </lineage>
</organism>
<gene>
    <name evidence="1" type="ORF">H4F45_21145</name>
</gene>
<feature type="non-terminal residue" evidence="1">
    <location>
        <position position="1"/>
    </location>
</feature>
<dbReference type="SUPFAM" id="SSF52518">
    <property type="entry name" value="Thiamin diphosphate-binding fold (THDP-binding)"/>
    <property type="match status" value="1"/>
</dbReference>
<dbReference type="EMBL" id="JACGEP010000245">
    <property type="protein sequence ID" value="MBN3053887.1"/>
    <property type="molecule type" value="Genomic_DNA"/>
</dbReference>
<dbReference type="Gene3D" id="3.40.50.970">
    <property type="match status" value="1"/>
</dbReference>
<name>A0AAE3BGB3_9GAMM</name>
<evidence type="ECO:0000313" key="2">
    <source>
        <dbReference type="Proteomes" id="UP000768524"/>
    </source>
</evidence>